<sequence>MDCFLFPCISKYSCKDSIMDATTRGAEESMSKSLQSSGSETVDIVGNATVDLKRQRAATLFLSFYMCGLKSILKDEEDSAKKLQYCFAGAQVKTERKKGRTIKNEKEELQRWHGRGLKRRRIGSREWISVGSNENFLCTTPKKLKRLMRKLSAKIKKMRRVQNAVSFHYDPLSYSMNFDDGCWQSSETHARLFSASSLKELPHQ</sequence>
<organism evidence="1 2">
    <name type="scientific">Ceratopteris richardii</name>
    <name type="common">Triangle waterfern</name>
    <dbReference type="NCBI Taxonomy" id="49495"/>
    <lineage>
        <taxon>Eukaryota</taxon>
        <taxon>Viridiplantae</taxon>
        <taxon>Streptophyta</taxon>
        <taxon>Embryophyta</taxon>
        <taxon>Tracheophyta</taxon>
        <taxon>Polypodiopsida</taxon>
        <taxon>Polypodiidae</taxon>
        <taxon>Polypodiales</taxon>
        <taxon>Pteridineae</taxon>
        <taxon>Pteridaceae</taxon>
        <taxon>Parkerioideae</taxon>
        <taxon>Ceratopteris</taxon>
    </lineage>
</organism>
<reference evidence="1 2" key="1">
    <citation type="submission" date="2021-08" db="EMBL/GenBank/DDBJ databases">
        <title>WGS assembly of Ceratopteris richardii.</title>
        <authorList>
            <person name="Marchant D.B."/>
            <person name="Chen G."/>
            <person name="Jenkins J."/>
            <person name="Shu S."/>
            <person name="Leebens-Mack J."/>
            <person name="Grimwood J."/>
            <person name="Schmutz J."/>
            <person name="Soltis P."/>
            <person name="Soltis D."/>
            <person name="Chen Z.-H."/>
        </authorList>
    </citation>
    <scope>NUCLEOTIDE SEQUENCE [LARGE SCALE GENOMIC DNA]</scope>
    <source>
        <strain evidence="1">Whitten #5841</strain>
        <tissue evidence="1">Leaf</tissue>
    </source>
</reference>
<dbReference type="PANTHER" id="PTHR34538:SF13">
    <property type="entry name" value="OS02G0637200 PROTEIN"/>
    <property type="match status" value="1"/>
</dbReference>
<keyword evidence="2" id="KW-1185">Reference proteome</keyword>
<accession>A0A8T2S2N2</accession>
<protein>
    <submittedName>
        <fullName evidence="1">Uncharacterized protein</fullName>
    </submittedName>
</protein>
<evidence type="ECO:0000313" key="2">
    <source>
        <dbReference type="Proteomes" id="UP000825935"/>
    </source>
</evidence>
<dbReference type="EMBL" id="CM035428">
    <property type="protein sequence ID" value="KAH7302321.1"/>
    <property type="molecule type" value="Genomic_DNA"/>
</dbReference>
<dbReference type="AlphaFoldDB" id="A0A8T2S2N2"/>
<dbReference type="OrthoDB" id="1932900at2759"/>
<gene>
    <name evidence="1" type="ORF">KP509_23G067300</name>
</gene>
<evidence type="ECO:0000313" key="1">
    <source>
        <dbReference type="EMBL" id="KAH7302321.1"/>
    </source>
</evidence>
<proteinExistence type="predicted"/>
<name>A0A8T2S2N2_CERRI</name>
<dbReference type="Proteomes" id="UP000825935">
    <property type="component" value="Chromosome 23"/>
</dbReference>
<dbReference type="PANTHER" id="PTHR34538">
    <property type="entry name" value="EXPRESSED PROTEIN"/>
    <property type="match status" value="1"/>
</dbReference>
<comment type="caution">
    <text evidence="1">The sequence shown here is derived from an EMBL/GenBank/DDBJ whole genome shotgun (WGS) entry which is preliminary data.</text>
</comment>